<organism evidence="1 2">
    <name type="scientific">Pantoea rodasii</name>
    <dbReference type="NCBI Taxonomy" id="1076549"/>
    <lineage>
        <taxon>Bacteria</taxon>
        <taxon>Pseudomonadati</taxon>
        <taxon>Pseudomonadota</taxon>
        <taxon>Gammaproteobacteria</taxon>
        <taxon>Enterobacterales</taxon>
        <taxon>Erwiniaceae</taxon>
        <taxon>Pantoea</taxon>
    </lineage>
</organism>
<evidence type="ECO:0000313" key="1">
    <source>
        <dbReference type="EMBL" id="PJZ04089.1"/>
    </source>
</evidence>
<dbReference type="AlphaFoldDB" id="A0A2M9W979"/>
<protein>
    <submittedName>
        <fullName evidence="1">Uncharacterized protein</fullName>
    </submittedName>
</protein>
<dbReference type="Proteomes" id="UP000232062">
    <property type="component" value="Unassembled WGS sequence"/>
</dbReference>
<evidence type="ECO:0000313" key="2">
    <source>
        <dbReference type="Proteomes" id="UP000232062"/>
    </source>
</evidence>
<accession>A0A2M9W979</accession>
<reference evidence="1 2" key="1">
    <citation type="submission" date="2017-11" db="EMBL/GenBank/DDBJ databases">
        <title>The genome sequence of Pantoea rodasii DSM 26611.</title>
        <authorList>
            <person name="Gao J."/>
            <person name="Mao X."/>
            <person name="Sun J."/>
        </authorList>
    </citation>
    <scope>NUCLEOTIDE SEQUENCE [LARGE SCALE GENOMIC DNA]</scope>
    <source>
        <strain evidence="1 2">DSM 26611</strain>
    </source>
</reference>
<proteinExistence type="predicted"/>
<keyword evidence="2" id="KW-1185">Reference proteome</keyword>
<dbReference type="EMBL" id="PIQI01000025">
    <property type="protein sequence ID" value="PJZ04089.1"/>
    <property type="molecule type" value="Genomic_DNA"/>
</dbReference>
<comment type="caution">
    <text evidence="1">The sequence shown here is derived from an EMBL/GenBank/DDBJ whole genome shotgun (WGS) entry which is preliminary data.</text>
</comment>
<sequence>MQSGPALTAGQGAQFYPAQGQGFYAGTGTLHPGGLIRDTSLTRRRLKKEGPGYPFVTLCDIHELVWRFSL</sequence>
<gene>
    <name evidence="1" type="ORF">PRCB_17570</name>
</gene>
<name>A0A2M9W979_9GAMM</name>